<evidence type="ECO:0000313" key="3">
    <source>
        <dbReference type="Proteomes" id="UP000509626"/>
    </source>
</evidence>
<keyword evidence="3" id="KW-1185">Reference proteome</keyword>
<dbReference type="RefSeq" id="WP_179269859.1">
    <property type="nucleotide sequence ID" value="NZ_CP058579.1"/>
</dbReference>
<name>A0A7D5LCG4_9EURY</name>
<keyword evidence="2" id="KW-0808">Transferase</keyword>
<gene>
    <name evidence="2" type="ORF">HUG12_16665</name>
</gene>
<reference evidence="2 3" key="1">
    <citation type="submission" date="2020-06" db="EMBL/GenBank/DDBJ databases">
        <title>NJ-3-1, isolated from saline soil.</title>
        <authorList>
            <person name="Cui H.L."/>
            <person name="Shi X."/>
        </authorList>
    </citation>
    <scope>NUCLEOTIDE SEQUENCE [LARGE SCALE GENOMIC DNA]</scope>
    <source>
        <strain evidence="2 3">NJ-3-1</strain>
    </source>
</reference>
<dbReference type="GO" id="GO:0016740">
    <property type="term" value="F:transferase activity"/>
    <property type="evidence" value="ECO:0007669"/>
    <property type="project" value="UniProtKB-KW"/>
</dbReference>
<organism evidence="2 3">
    <name type="scientific">Halorarum salinum</name>
    <dbReference type="NCBI Taxonomy" id="2743089"/>
    <lineage>
        <taxon>Archaea</taxon>
        <taxon>Methanobacteriati</taxon>
        <taxon>Methanobacteriota</taxon>
        <taxon>Stenosarchaea group</taxon>
        <taxon>Halobacteria</taxon>
        <taxon>Halobacteriales</taxon>
        <taxon>Haloferacaceae</taxon>
        <taxon>Halorarum</taxon>
    </lineage>
</organism>
<evidence type="ECO:0000313" key="2">
    <source>
        <dbReference type="EMBL" id="QLG63274.1"/>
    </source>
</evidence>
<dbReference type="SUPFAM" id="SSF53448">
    <property type="entry name" value="Nucleotide-diphospho-sugar transferases"/>
    <property type="match status" value="1"/>
</dbReference>
<dbReference type="EMBL" id="CP058579">
    <property type="protein sequence ID" value="QLG63274.1"/>
    <property type="molecule type" value="Genomic_DNA"/>
</dbReference>
<dbReference type="OrthoDB" id="123709at2157"/>
<dbReference type="InterPro" id="IPR029044">
    <property type="entry name" value="Nucleotide-diphossugar_trans"/>
</dbReference>
<dbReference type="AlphaFoldDB" id="A0A7D5LCG4"/>
<dbReference type="GeneID" id="56039126"/>
<proteinExistence type="predicted"/>
<sequence length="379" mass="41388">MEYVQERVATLHDFREDARDAAAAPPAPVDRAAVVVPMTEREYEGLAAERVLAELEALAPARVVVPLRASPERVGDVRAWLEGFDLPLEVVWCDGPRLGELLADEGVNGERGKGRDVWLALGRALEEEYVVLHDADTTSYSRAYVRRLLFPLAHGFDFSKGYYARVEDGKLYGRLFRLFYAPLVRALRDAHADPLLAYLDSFRYALAGEFATTSEVAASLRVQRGWGLEVGTLADAFRAVGFEGSAQVDLGSYAHDHRAVSGPTGLSDMSRSVGAALLRAVEERGVEPDYATLPDRYREAAGSFLRAYAADAAFNGFEYDLEDERAQVHTYADAVGPPGEDTRLPPWRDAPVDRDEAFDAAAEDLTAAAEGGVSTDSDA</sequence>
<feature type="region of interest" description="Disordered" evidence="1">
    <location>
        <begin position="334"/>
        <end position="353"/>
    </location>
</feature>
<dbReference type="KEGG" id="halu:HUG12_16665"/>
<protein>
    <submittedName>
        <fullName evidence="2">Glycosyl transferase family 2</fullName>
    </submittedName>
</protein>
<evidence type="ECO:0000256" key="1">
    <source>
        <dbReference type="SAM" id="MobiDB-lite"/>
    </source>
</evidence>
<accession>A0A7D5LCG4</accession>
<dbReference type="Gene3D" id="3.90.550.10">
    <property type="entry name" value="Spore Coat Polysaccharide Biosynthesis Protein SpsA, Chain A"/>
    <property type="match status" value="1"/>
</dbReference>
<dbReference type="Proteomes" id="UP000509626">
    <property type="component" value="Chromosome"/>
</dbReference>